<proteinExistence type="predicted"/>
<keyword evidence="3" id="KW-1185">Reference proteome</keyword>
<gene>
    <name evidence="2" type="ORF">SAMN05216564_110103</name>
</gene>
<organism evidence="2 3">
    <name type="scientific">Halopenitus persicus</name>
    <dbReference type="NCBI Taxonomy" id="1048396"/>
    <lineage>
        <taxon>Archaea</taxon>
        <taxon>Methanobacteriati</taxon>
        <taxon>Methanobacteriota</taxon>
        <taxon>Stenosarchaea group</taxon>
        <taxon>Halobacteria</taxon>
        <taxon>Halobacteriales</taxon>
        <taxon>Haloferacaceae</taxon>
        <taxon>Halopenitus</taxon>
    </lineage>
</organism>
<keyword evidence="1" id="KW-0812">Transmembrane</keyword>
<evidence type="ECO:0000313" key="3">
    <source>
        <dbReference type="Proteomes" id="UP000199079"/>
    </source>
</evidence>
<feature type="transmembrane region" description="Helical" evidence="1">
    <location>
        <begin position="7"/>
        <end position="27"/>
    </location>
</feature>
<evidence type="ECO:0000313" key="2">
    <source>
        <dbReference type="EMBL" id="SDY80565.1"/>
    </source>
</evidence>
<feature type="transmembrane region" description="Helical" evidence="1">
    <location>
        <begin position="68"/>
        <end position="88"/>
    </location>
</feature>
<keyword evidence="1" id="KW-1133">Transmembrane helix</keyword>
<feature type="transmembrane region" description="Helical" evidence="1">
    <location>
        <begin position="33"/>
        <end position="56"/>
    </location>
</feature>
<dbReference type="AlphaFoldDB" id="A0A1H3MWG1"/>
<reference evidence="3" key="1">
    <citation type="submission" date="2016-10" db="EMBL/GenBank/DDBJ databases">
        <authorList>
            <person name="Varghese N."/>
            <person name="Submissions S."/>
        </authorList>
    </citation>
    <scope>NUCLEOTIDE SEQUENCE [LARGE SCALE GENOMIC DNA]</scope>
    <source>
        <strain evidence="3">DC30,IBRC 10041,KCTC 4046</strain>
    </source>
</reference>
<keyword evidence="1" id="KW-0472">Membrane</keyword>
<dbReference type="RefSeq" id="WP_245710137.1">
    <property type="nucleotide sequence ID" value="NZ_FNPC01000010.1"/>
</dbReference>
<evidence type="ECO:0000256" key="1">
    <source>
        <dbReference type="SAM" id="Phobius"/>
    </source>
</evidence>
<accession>A0A1H3MWG1</accession>
<dbReference type="Proteomes" id="UP000199079">
    <property type="component" value="Unassembled WGS sequence"/>
</dbReference>
<protein>
    <submittedName>
        <fullName evidence="2">Uncharacterized protein</fullName>
    </submittedName>
</protein>
<name>A0A1H3MWG1_9EURY</name>
<dbReference type="EMBL" id="FNPC01000010">
    <property type="protein sequence ID" value="SDY80565.1"/>
    <property type="molecule type" value="Genomic_DNA"/>
</dbReference>
<sequence length="89" mass="9245">MNKVRLYYISLAVCGAILGTMGLSSVVSGSIALIPVLLSIGGIGIIVGVVYEVFISSNSIDTVPDDRLVWFMVSMAVIGVVAGIWSLVG</sequence>